<dbReference type="OrthoDB" id="612671at2759"/>
<accession>A0A8J5SSX8</accession>
<feature type="transmembrane region" description="Helical" evidence="1">
    <location>
        <begin position="78"/>
        <end position="97"/>
    </location>
</feature>
<evidence type="ECO:0000256" key="1">
    <source>
        <dbReference type="SAM" id="Phobius"/>
    </source>
</evidence>
<keyword evidence="1" id="KW-1133">Transmembrane helix</keyword>
<reference evidence="2" key="2">
    <citation type="submission" date="2021-02" db="EMBL/GenBank/DDBJ databases">
        <authorList>
            <person name="Kimball J.A."/>
            <person name="Haas M.W."/>
            <person name="Macchietto M."/>
            <person name="Kono T."/>
            <person name="Duquette J."/>
            <person name="Shao M."/>
        </authorList>
    </citation>
    <scope>NUCLEOTIDE SEQUENCE</scope>
    <source>
        <tissue evidence="2">Fresh leaf tissue</tissue>
    </source>
</reference>
<keyword evidence="1" id="KW-0472">Membrane</keyword>
<organism evidence="2 3">
    <name type="scientific">Zizania palustris</name>
    <name type="common">Northern wild rice</name>
    <dbReference type="NCBI Taxonomy" id="103762"/>
    <lineage>
        <taxon>Eukaryota</taxon>
        <taxon>Viridiplantae</taxon>
        <taxon>Streptophyta</taxon>
        <taxon>Embryophyta</taxon>
        <taxon>Tracheophyta</taxon>
        <taxon>Spermatophyta</taxon>
        <taxon>Magnoliopsida</taxon>
        <taxon>Liliopsida</taxon>
        <taxon>Poales</taxon>
        <taxon>Poaceae</taxon>
        <taxon>BOP clade</taxon>
        <taxon>Oryzoideae</taxon>
        <taxon>Oryzeae</taxon>
        <taxon>Zizaniinae</taxon>
        <taxon>Zizania</taxon>
    </lineage>
</organism>
<reference evidence="2" key="1">
    <citation type="journal article" date="2021" name="bioRxiv">
        <title>Whole Genome Assembly and Annotation of Northern Wild Rice, Zizania palustris L., Supports a Whole Genome Duplication in the Zizania Genus.</title>
        <authorList>
            <person name="Haas M."/>
            <person name="Kono T."/>
            <person name="Macchietto M."/>
            <person name="Millas R."/>
            <person name="McGilp L."/>
            <person name="Shao M."/>
            <person name="Duquette J."/>
            <person name="Hirsch C.N."/>
            <person name="Kimball J."/>
        </authorList>
    </citation>
    <scope>NUCLEOTIDE SEQUENCE</scope>
    <source>
        <tissue evidence="2">Fresh leaf tissue</tissue>
    </source>
</reference>
<comment type="caution">
    <text evidence="2">The sequence shown here is derived from an EMBL/GenBank/DDBJ whole genome shotgun (WGS) entry which is preliminary data.</text>
</comment>
<name>A0A8J5SSX8_ZIZPA</name>
<dbReference type="Proteomes" id="UP000729402">
    <property type="component" value="Unassembled WGS sequence"/>
</dbReference>
<sequence length="193" mass="21484">MNPASMACPLRCCPAPAGAAAIRRTCPERIRTGPFDARGERQMDAIWNALVSSVSEPVLRALQEMGRRLAGNLFRCRSFHFGTIVGALFVVAGFCQLCKMTPALFVDILFGYVFYKLSVLAAELQRNGRDLSLWLYFFAIVPEMSDGIKNSRCYWLGVYRTLQTKGGLMKALKHLTIDTFGEGALDYLISRIS</sequence>
<evidence type="ECO:0000313" key="3">
    <source>
        <dbReference type="Proteomes" id="UP000729402"/>
    </source>
</evidence>
<keyword evidence="1" id="KW-0812">Transmembrane</keyword>
<evidence type="ECO:0000313" key="2">
    <source>
        <dbReference type="EMBL" id="KAG8066445.1"/>
    </source>
</evidence>
<protein>
    <submittedName>
        <fullName evidence="2">Uncharacterized protein</fullName>
    </submittedName>
</protein>
<gene>
    <name evidence="2" type="ORF">GUJ93_ZPchr0004g39286</name>
</gene>
<dbReference type="AlphaFoldDB" id="A0A8J5SSX8"/>
<keyword evidence="3" id="KW-1185">Reference proteome</keyword>
<proteinExistence type="predicted"/>
<dbReference type="EMBL" id="JAAALK010000285">
    <property type="protein sequence ID" value="KAG8066445.1"/>
    <property type="molecule type" value="Genomic_DNA"/>
</dbReference>
<feature type="transmembrane region" description="Helical" evidence="1">
    <location>
        <begin position="103"/>
        <end position="122"/>
    </location>
</feature>